<sequence>MAKTGHKKSRNGCALCKKRKVKCDEKRPCTSCVKHNADCSLLHVKVVTTSLKKLAPAPRVPSDQHILKSLGSRPTPVALPVQLSVDDYGNETVAFHVPRSLNPNAALGAFGQELMYQWVTDTYKLLPAATGAQLIFRDVAPRTALQFPCLQNQILTAAAYHLSYLKPESRTAYRKQAFYHQSLAINDLKGRLSKGVTLDNSYALSMTSGILMLSTFAGYSDGVEAAPPLDCFCDITRQIRGMMSLGQLARQFHARPKGFFLLFTDIKHDFSGLTGITRQLAIFQRQLQTVTSFEEDIMETLIRCTQALAGFMYDDKRGRTIRTVELRISFAWPLVITDRYMELVKTRNQGALTLLLFYCVIMQRAERGCWILEGWASRISKAASALISESPWTEFAQWPLQELDLLLEEDRT</sequence>
<evidence type="ECO:0000313" key="1">
    <source>
        <dbReference type="EMBL" id="KAI9896043.1"/>
    </source>
</evidence>
<dbReference type="Proteomes" id="UP001163324">
    <property type="component" value="Chromosome 10"/>
</dbReference>
<accession>A0ACC0UPL8</accession>
<evidence type="ECO:0000313" key="2">
    <source>
        <dbReference type="Proteomes" id="UP001163324"/>
    </source>
</evidence>
<organism evidence="1 2">
    <name type="scientific">Trichothecium roseum</name>
    <dbReference type="NCBI Taxonomy" id="47278"/>
    <lineage>
        <taxon>Eukaryota</taxon>
        <taxon>Fungi</taxon>
        <taxon>Dikarya</taxon>
        <taxon>Ascomycota</taxon>
        <taxon>Pezizomycotina</taxon>
        <taxon>Sordariomycetes</taxon>
        <taxon>Hypocreomycetidae</taxon>
        <taxon>Hypocreales</taxon>
        <taxon>Hypocreales incertae sedis</taxon>
        <taxon>Trichothecium</taxon>
    </lineage>
</organism>
<reference evidence="1" key="1">
    <citation type="submission" date="2022-10" db="EMBL/GenBank/DDBJ databases">
        <title>Complete Genome of Trichothecium roseum strain YXFP-22015, a Plant Pathogen Isolated from Citrus.</title>
        <authorList>
            <person name="Wang Y."/>
            <person name="Zhu L."/>
        </authorList>
    </citation>
    <scope>NUCLEOTIDE SEQUENCE</scope>
    <source>
        <strain evidence="1">YXFP-22015</strain>
    </source>
</reference>
<keyword evidence="2" id="KW-1185">Reference proteome</keyword>
<comment type="caution">
    <text evidence="1">The sequence shown here is derived from an EMBL/GenBank/DDBJ whole genome shotgun (WGS) entry which is preliminary data.</text>
</comment>
<protein>
    <submittedName>
        <fullName evidence="1">Uncharacterized protein</fullName>
    </submittedName>
</protein>
<gene>
    <name evidence="1" type="ORF">N3K66_008943</name>
</gene>
<dbReference type="EMBL" id="CM047949">
    <property type="protein sequence ID" value="KAI9896043.1"/>
    <property type="molecule type" value="Genomic_DNA"/>
</dbReference>
<name>A0ACC0UPL8_9HYPO</name>
<proteinExistence type="predicted"/>